<organism evidence="12 13">
    <name type="scientific">Gordonia sputi NBRC 100414</name>
    <dbReference type="NCBI Taxonomy" id="1089453"/>
    <lineage>
        <taxon>Bacteria</taxon>
        <taxon>Bacillati</taxon>
        <taxon>Actinomycetota</taxon>
        <taxon>Actinomycetes</taxon>
        <taxon>Mycobacteriales</taxon>
        <taxon>Gordoniaceae</taxon>
        <taxon>Gordonia</taxon>
    </lineage>
</organism>
<feature type="binding site" evidence="11">
    <location>
        <position position="94"/>
    </location>
    <ligand>
        <name>Zn(2+)</name>
        <dbReference type="ChEBI" id="CHEBI:29105"/>
    </ligand>
</feature>
<evidence type="ECO:0000256" key="1">
    <source>
        <dbReference type="ARBA" id="ARBA00004496"/>
    </source>
</evidence>
<evidence type="ECO:0000256" key="10">
    <source>
        <dbReference type="ARBA" id="ARBA00023163"/>
    </source>
</evidence>
<dbReference type="GO" id="GO:0003700">
    <property type="term" value="F:DNA-binding transcription factor activity"/>
    <property type="evidence" value="ECO:0007669"/>
    <property type="project" value="InterPro"/>
</dbReference>
<accession>H5U7N2</accession>
<dbReference type="SUPFAM" id="SSF46785">
    <property type="entry name" value="Winged helix' DNA-binding domain"/>
    <property type="match status" value="1"/>
</dbReference>
<dbReference type="CDD" id="cd07153">
    <property type="entry name" value="Fur_like"/>
    <property type="match status" value="1"/>
</dbReference>
<dbReference type="Proteomes" id="UP000005845">
    <property type="component" value="Unassembled WGS sequence"/>
</dbReference>
<evidence type="ECO:0000256" key="9">
    <source>
        <dbReference type="ARBA" id="ARBA00023125"/>
    </source>
</evidence>
<dbReference type="GO" id="GO:0045892">
    <property type="term" value="P:negative regulation of DNA-templated transcription"/>
    <property type="evidence" value="ECO:0007669"/>
    <property type="project" value="TreeGrafter"/>
</dbReference>
<dbReference type="AlphaFoldDB" id="H5U7N2"/>
<evidence type="ECO:0000313" key="12">
    <source>
        <dbReference type="EMBL" id="GAB41740.1"/>
    </source>
</evidence>
<comment type="caution">
    <text evidence="12">The sequence shown here is derived from an EMBL/GenBank/DDBJ whole genome shotgun (WGS) entry which is preliminary data.</text>
</comment>
<evidence type="ECO:0000256" key="4">
    <source>
        <dbReference type="ARBA" id="ARBA00022491"/>
    </source>
</evidence>
<sequence length="157" mass="16972">MQDRQALVQQLGEAGMRVTAPRLAVLEVLAEHPHSTADVVARGVREQLGAVSTQTVYDVLRSCTENGLLRSIEPAGSAVRYETRTADNHHHLVCRTCGEIVDIDCVVGQAPCLVPDDDHGYTIDEAEVTFWGQCPRCRAAASNSNPSNVKPSTPKPV</sequence>
<gene>
    <name evidence="12" type="ORF">GOSPT_152_00390</name>
</gene>
<comment type="similarity">
    <text evidence="2">Belongs to the Fur family.</text>
</comment>
<dbReference type="EMBL" id="BAFC01000150">
    <property type="protein sequence ID" value="GAB41740.1"/>
    <property type="molecule type" value="Genomic_DNA"/>
</dbReference>
<dbReference type="PANTHER" id="PTHR33202">
    <property type="entry name" value="ZINC UPTAKE REGULATION PROTEIN"/>
    <property type="match status" value="1"/>
</dbReference>
<dbReference type="Gene3D" id="1.10.10.10">
    <property type="entry name" value="Winged helix-like DNA-binding domain superfamily/Winged helix DNA-binding domain"/>
    <property type="match status" value="1"/>
</dbReference>
<feature type="binding site" evidence="11">
    <location>
        <position position="134"/>
    </location>
    <ligand>
        <name>Zn(2+)</name>
        <dbReference type="ChEBI" id="CHEBI:29105"/>
    </ligand>
</feature>
<evidence type="ECO:0000256" key="2">
    <source>
        <dbReference type="ARBA" id="ARBA00007957"/>
    </source>
</evidence>
<keyword evidence="9" id="KW-0238">DNA-binding</keyword>
<evidence type="ECO:0000256" key="6">
    <source>
        <dbReference type="ARBA" id="ARBA00022833"/>
    </source>
</evidence>
<evidence type="ECO:0000256" key="8">
    <source>
        <dbReference type="ARBA" id="ARBA00023015"/>
    </source>
</evidence>
<dbReference type="InterPro" id="IPR043135">
    <property type="entry name" value="Fur_C"/>
</dbReference>
<reference evidence="12 13" key="1">
    <citation type="submission" date="2012-02" db="EMBL/GenBank/DDBJ databases">
        <title>Whole genome shotgun sequence of Gordonia sputi NBRC 100414.</title>
        <authorList>
            <person name="Yoshida I."/>
            <person name="Hosoyama A."/>
            <person name="Tsuchikane K."/>
            <person name="Katsumata H."/>
            <person name="Yamazaki S."/>
            <person name="Fujita N."/>
        </authorList>
    </citation>
    <scope>NUCLEOTIDE SEQUENCE [LARGE SCALE GENOMIC DNA]</scope>
    <source>
        <strain evidence="12 13">NBRC 100414</strain>
    </source>
</reference>
<comment type="subcellular location">
    <subcellularLocation>
        <location evidence="1">Cytoplasm</location>
    </subcellularLocation>
</comment>
<name>H5U7N2_9ACTN</name>
<keyword evidence="6 11" id="KW-0862">Zinc</keyword>
<dbReference type="InterPro" id="IPR036388">
    <property type="entry name" value="WH-like_DNA-bd_sf"/>
</dbReference>
<proteinExistence type="inferred from homology"/>
<dbReference type="InterPro" id="IPR036390">
    <property type="entry name" value="WH_DNA-bd_sf"/>
</dbReference>
<evidence type="ECO:0000313" key="13">
    <source>
        <dbReference type="Proteomes" id="UP000005845"/>
    </source>
</evidence>
<evidence type="ECO:0000256" key="7">
    <source>
        <dbReference type="ARBA" id="ARBA00023004"/>
    </source>
</evidence>
<keyword evidence="3" id="KW-0963">Cytoplasm</keyword>
<keyword evidence="13" id="KW-1185">Reference proteome</keyword>
<feature type="binding site" evidence="11">
    <location>
        <position position="97"/>
    </location>
    <ligand>
        <name>Zn(2+)</name>
        <dbReference type="ChEBI" id="CHEBI:29105"/>
    </ligand>
</feature>
<keyword evidence="4" id="KW-0678">Repressor</keyword>
<dbReference type="InterPro" id="IPR002481">
    <property type="entry name" value="FUR"/>
</dbReference>
<dbReference type="GO" id="GO:0005737">
    <property type="term" value="C:cytoplasm"/>
    <property type="evidence" value="ECO:0007669"/>
    <property type="project" value="UniProtKB-SubCell"/>
</dbReference>
<protein>
    <submittedName>
        <fullName evidence="12">Putative Fur family transcriptional regulator</fullName>
    </submittedName>
</protein>
<keyword evidence="7" id="KW-0408">Iron</keyword>
<dbReference type="PANTHER" id="PTHR33202:SF18">
    <property type="entry name" value="TRANSCRIPTIONAL REGULATOR FURA"/>
    <property type="match status" value="1"/>
</dbReference>
<keyword evidence="10" id="KW-0804">Transcription</keyword>
<dbReference type="Gene3D" id="3.30.1490.190">
    <property type="match status" value="1"/>
</dbReference>
<evidence type="ECO:0000256" key="3">
    <source>
        <dbReference type="ARBA" id="ARBA00022490"/>
    </source>
</evidence>
<dbReference type="GO" id="GO:0008270">
    <property type="term" value="F:zinc ion binding"/>
    <property type="evidence" value="ECO:0007669"/>
    <property type="project" value="TreeGrafter"/>
</dbReference>
<evidence type="ECO:0000256" key="5">
    <source>
        <dbReference type="ARBA" id="ARBA00022723"/>
    </source>
</evidence>
<keyword evidence="8" id="KW-0805">Transcription regulation</keyword>
<keyword evidence="5 11" id="KW-0479">Metal-binding</keyword>
<dbReference type="Pfam" id="PF01475">
    <property type="entry name" value="FUR"/>
    <property type="match status" value="1"/>
</dbReference>
<dbReference type="GO" id="GO:0000976">
    <property type="term" value="F:transcription cis-regulatory region binding"/>
    <property type="evidence" value="ECO:0007669"/>
    <property type="project" value="TreeGrafter"/>
</dbReference>
<evidence type="ECO:0000256" key="11">
    <source>
        <dbReference type="PIRSR" id="PIRSR602481-1"/>
    </source>
</evidence>
<dbReference type="RefSeq" id="WP_005209548.1">
    <property type="nucleotide sequence ID" value="NZ_BAFC01000150.1"/>
</dbReference>
<comment type="cofactor">
    <cofactor evidence="11">
        <name>Zn(2+)</name>
        <dbReference type="ChEBI" id="CHEBI:29105"/>
    </cofactor>
    <text evidence="11">Binds 1 zinc ion per subunit.</text>
</comment>
<dbReference type="eggNOG" id="COG0735">
    <property type="taxonomic scope" value="Bacteria"/>
</dbReference>
<dbReference type="GO" id="GO:1900376">
    <property type="term" value="P:regulation of secondary metabolite biosynthetic process"/>
    <property type="evidence" value="ECO:0007669"/>
    <property type="project" value="TreeGrafter"/>
</dbReference>
<feature type="binding site" evidence="11">
    <location>
        <position position="137"/>
    </location>
    <ligand>
        <name>Zn(2+)</name>
        <dbReference type="ChEBI" id="CHEBI:29105"/>
    </ligand>
</feature>